<proteinExistence type="inferred from homology"/>
<dbReference type="GO" id="GO:0047617">
    <property type="term" value="F:fatty acyl-CoA hydrolase activity"/>
    <property type="evidence" value="ECO:0007669"/>
    <property type="project" value="TreeGrafter"/>
</dbReference>
<evidence type="ECO:0000313" key="3">
    <source>
        <dbReference type="EMBL" id="KDR51563.1"/>
    </source>
</evidence>
<dbReference type="PATRIC" id="fig|1122985.7.peg.2482"/>
<dbReference type="RefSeq" id="WP_009237105.1">
    <property type="nucleotide sequence ID" value="NZ_KB899211.1"/>
</dbReference>
<sequence>MYTFTTEMEVRDYECDIQGIVNNANYLHYTEHTRHLFLKHAGLSFAGLHEKGVDAVVARMNLQYKTPLQCDDILVSKLRITQEGIRYVFHHDIFRKRDDKLSFRATAELVCLVNGRLSRSEDIDKAFAPFIEQQSGDK</sequence>
<organism evidence="3 4">
    <name type="scientific">Hoylesella loescheii DSM 19665 = JCM 12249 = ATCC 15930</name>
    <dbReference type="NCBI Taxonomy" id="1122985"/>
    <lineage>
        <taxon>Bacteria</taxon>
        <taxon>Pseudomonadati</taxon>
        <taxon>Bacteroidota</taxon>
        <taxon>Bacteroidia</taxon>
        <taxon>Bacteroidales</taxon>
        <taxon>Prevotellaceae</taxon>
        <taxon>Hoylesella</taxon>
    </lineage>
</organism>
<dbReference type="PANTHER" id="PTHR31793:SF27">
    <property type="entry name" value="NOVEL THIOESTERASE SUPERFAMILY DOMAIN AND SAPOSIN A-TYPE DOMAIN CONTAINING PROTEIN (0610012H03RIK)"/>
    <property type="match status" value="1"/>
</dbReference>
<dbReference type="Gene3D" id="3.10.129.10">
    <property type="entry name" value="Hotdog Thioesterase"/>
    <property type="match status" value="1"/>
</dbReference>
<dbReference type="HOGENOM" id="CLU_101141_7_3_10"/>
<dbReference type="InterPro" id="IPR050563">
    <property type="entry name" value="4-hydroxybenzoyl-CoA_TE"/>
</dbReference>
<protein>
    <submittedName>
        <fullName evidence="3">Acyl-CoA thioester hydrolase, YbgC/YbaW family</fullName>
    </submittedName>
</protein>
<reference evidence="3 4" key="1">
    <citation type="submission" date="2013-08" db="EMBL/GenBank/DDBJ databases">
        <authorList>
            <person name="Weinstock G."/>
            <person name="Sodergren E."/>
            <person name="Wylie T."/>
            <person name="Fulton L."/>
            <person name="Fulton R."/>
            <person name="Fronick C."/>
            <person name="O'Laughlin M."/>
            <person name="Godfrey J."/>
            <person name="Miner T."/>
            <person name="Herter B."/>
            <person name="Appelbaum E."/>
            <person name="Cordes M."/>
            <person name="Lek S."/>
            <person name="Wollam A."/>
            <person name="Pepin K.H."/>
            <person name="Palsikar V.B."/>
            <person name="Mitreva M."/>
            <person name="Wilson R.K."/>
        </authorList>
    </citation>
    <scope>NUCLEOTIDE SEQUENCE [LARGE SCALE GENOMIC DNA]</scope>
    <source>
        <strain evidence="3 4">ATCC 15930</strain>
    </source>
</reference>
<keyword evidence="4" id="KW-1185">Reference proteome</keyword>
<comment type="caution">
    <text evidence="3">The sequence shown here is derived from an EMBL/GenBank/DDBJ whole genome shotgun (WGS) entry which is preliminary data.</text>
</comment>
<dbReference type="eggNOG" id="COG0824">
    <property type="taxonomic scope" value="Bacteria"/>
</dbReference>
<comment type="similarity">
    <text evidence="1">Belongs to the 4-hydroxybenzoyl-CoA thioesterase family.</text>
</comment>
<dbReference type="InterPro" id="IPR029069">
    <property type="entry name" value="HotDog_dom_sf"/>
</dbReference>
<name>A0A069QFA8_HOYLO</name>
<dbReference type="PIRSF" id="PIRSF003230">
    <property type="entry name" value="YbgC"/>
    <property type="match status" value="1"/>
</dbReference>
<accession>A0A069QFA8</accession>
<gene>
    <name evidence="3" type="ORF">HMPREF1991_02397</name>
</gene>
<evidence type="ECO:0000256" key="1">
    <source>
        <dbReference type="ARBA" id="ARBA00005953"/>
    </source>
</evidence>
<dbReference type="CDD" id="cd00586">
    <property type="entry name" value="4HBT"/>
    <property type="match status" value="1"/>
</dbReference>
<keyword evidence="2 3" id="KW-0378">Hydrolase</keyword>
<dbReference type="AlphaFoldDB" id="A0A069QFA8"/>
<dbReference type="Pfam" id="PF13279">
    <property type="entry name" value="4HBT_2"/>
    <property type="match status" value="1"/>
</dbReference>
<evidence type="ECO:0000313" key="4">
    <source>
        <dbReference type="Proteomes" id="UP000027442"/>
    </source>
</evidence>
<dbReference type="NCBIfam" id="TIGR00051">
    <property type="entry name" value="YbgC/FadM family acyl-CoA thioesterase"/>
    <property type="match status" value="1"/>
</dbReference>
<evidence type="ECO:0000256" key="2">
    <source>
        <dbReference type="ARBA" id="ARBA00022801"/>
    </source>
</evidence>
<dbReference type="PANTHER" id="PTHR31793">
    <property type="entry name" value="4-HYDROXYBENZOYL-COA THIOESTERASE FAMILY MEMBER"/>
    <property type="match status" value="1"/>
</dbReference>
<dbReference type="InterPro" id="IPR006684">
    <property type="entry name" value="YbgC/YbaW"/>
</dbReference>
<dbReference type="Proteomes" id="UP000027442">
    <property type="component" value="Unassembled WGS sequence"/>
</dbReference>
<dbReference type="EMBL" id="JNGW01000104">
    <property type="protein sequence ID" value="KDR51563.1"/>
    <property type="molecule type" value="Genomic_DNA"/>
</dbReference>
<dbReference type="SUPFAM" id="SSF54637">
    <property type="entry name" value="Thioesterase/thiol ester dehydrase-isomerase"/>
    <property type="match status" value="1"/>
</dbReference>